<proteinExistence type="predicted"/>
<dbReference type="Proteomes" id="UP000660021">
    <property type="component" value="Unassembled WGS sequence"/>
</dbReference>
<dbReference type="Gene3D" id="3.50.50.60">
    <property type="entry name" value="FAD/NAD(P)-binding domain"/>
    <property type="match status" value="1"/>
</dbReference>
<dbReference type="SUPFAM" id="SSF51905">
    <property type="entry name" value="FAD/NAD(P)-binding domain"/>
    <property type="match status" value="1"/>
</dbReference>
<name>A0ABR7HVK2_9FIRM</name>
<sequence length="383" mass="41370">MRNKYGAIVIGGGYFGCACSYFLAKAGVPTLLLEEKEISRGASGANFGNVQVQDASMGQSYELTLAGFARMKTMTEELGCDIGYQSYPSLIGAESEEHLPELERLFQEKKEAGLDVYWLEGDALQEAEPNLAPGTVLAASYFEQGRVYPFHYQYALVRQGRRYGLEVREFSTVSSLLVEGGVCTGVMLADGTTVRAEHVIVTSGAGTRPLCATAGLDVPVYSVKAEAFVTEAIQPFLKTYYSSAAFFAEAHNPEKAVTSLCIGQSHYGNILLAETTKPHTAVDEAGQDCTSMEHCRNIREKVLHFFPALEPVSILRGWVTASPYTPNNEPIFGKAPVPGLILAAGFKSSAVVSAVVGETVAELVTRDTCAWDLDQYTAAIRPL</sequence>
<dbReference type="PROSITE" id="PS51257">
    <property type="entry name" value="PROKAR_LIPOPROTEIN"/>
    <property type="match status" value="1"/>
</dbReference>
<feature type="domain" description="FAD dependent oxidoreductase" evidence="2">
    <location>
        <begin position="8"/>
        <end position="363"/>
    </location>
</feature>
<dbReference type="EMBL" id="JACOPR010000008">
    <property type="protein sequence ID" value="MBC5731543.1"/>
    <property type="molecule type" value="Genomic_DNA"/>
</dbReference>
<evidence type="ECO:0000313" key="3">
    <source>
        <dbReference type="EMBL" id="MBC5731543.1"/>
    </source>
</evidence>
<dbReference type="Pfam" id="PF01266">
    <property type="entry name" value="DAO"/>
    <property type="match status" value="1"/>
</dbReference>
<dbReference type="PANTHER" id="PTHR13847">
    <property type="entry name" value="SARCOSINE DEHYDROGENASE-RELATED"/>
    <property type="match status" value="1"/>
</dbReference>
<protein>
    <submittedName>
        <fullName evidence="3">FAD-binding oxidoreductase</fullName>
    </submittedName>
</protein>
<comment type="caution">
    <text evidence="3">The sequence shown here is derived from an EMBL/GenBank/DDBJ whole genome shotgun (WGS) entry which is preliminary data.</text>
</comment>
<evidence type="ECO:0000256" key="1">
    <source>
        <dbReference type="ARBA" id="ARBA00023002"/>
    </source>
</evidence>
<dbReference type="InterPro" id="IPR036188">
    <property type="entry name" value="FAD/NAD-bd_sf"/>
</dbReference>
<dbReference type="PANTHER" id="PTHR13847:SF287">
    <property type="entry name" value="FAD-DEPENDENT OXIDOREDUCTASE DOMAIN-CONTAINING PROTEIN 1"/>
    <property type="match status" value="1"/>
</dbReference>
<reference evidence="3 4" key="1">
    <citation type="submission" date="2020-08" db="EMBL/GenBank/DDBJ databases">
        <title>Genome public.</title>
        <authorList>
            <person name="Liu C."/>
            <person name="Sun Q."/>
        </authorList>
    </citation>
    <scope>NUCLEOTIDE SEQUENCE [LARGE SCALE GENOMIC DNA]</scope>
    <source>
        <strain evidence="3 4">New-38</strain>
    </source>
</reference>
<dbReference type="Gene3D" id="3.30.9.10">
    <property type="entry name" value="D-Amino Acid Oxidase, subunit A, domain 2"/>
    <property type="match status" value="1"/>
</dbReference>
<gene>
    <name evidence="3" type="ORF">H8S34_12005</name>
</gene>
<accession>A0ABR7HVK2</accession>
<evidence type="ECO:0000259" key="2">
    <source>
        <dbReference type="Pfam" id="PF01266"/>
    </source>
</evidence>
<evidence type="ECO:0000313" key="4">
    <source>
        <dbReference type="Proteomes" id="UP000660021"/>
    </source>
</evidence>
<dbReference type="RefSeq" id="WP_186964098.1">
    <property type="nucleotide sequence ID" value="NZ_JACOPR010000008.1"/>
</dbReference>
<keyword evidence="1" id="KW-0560">Oxidoreductase</keyword>
<dbReference type="InterPro" id="IPR006076">
    <property type="entry name" value="FAD-dep_OxRdtase"/>
</dbReference>
<keyword evidence="4" id="KW-1185">Reference proteome</keyword>
<organism evidence="3 4">
    <name type="scientific">Pseudoflavonifractor hominis</name>
    <dbReference type="NCBI Taxonomy" id="2763059"/>
    <lineage>
        <taxon>Bacteria</taxon>
        <taxon>Bacillati</taxon>
        <taxon>Bacillota</taxon>
        <taxon>Clostridia</taxon>
        <taxon>Eubacteriales</taxon>
        <taxon>Oscillospiraceae</taxon>
        <taxon>Pseudoflavonifractor</taxon>
    </lineage>
</organism>